<evidence type="ECO:0000256" key="3">
    <source>
        <dbReference type="ARBA" id="ARBA00022525"/>
    </source>
</evidence>
<comment type="similarity">
    <text evidence="13">Belongs to the polysaccharide monooxygenase AA9 family.</text>
</comment>
<evidence type="ECO:0000256" key="5">
    <source>
        <dbReference type="ARBA" id="ARBA00022729"/>
    </source>
</evidence>
<evidence type="ECO:0000256" key="15">
    <source>
        <dbReference type="ARBA" id="ARBA00047174"/>
    </source>
</evidence>
<dbReference type="Pfam" id="PF03443">
    <property type="entry name" value="AA9"/>
    <property type="match status" value="1"/>
</dbReference>
<dbReference type="EC" id="1.14.99.56" evidence="15"/>
<dbReference type="PANTHER" id="PTHR33353:SF10">
    <property type="entry name" value="ENDO-BETA-1,4-GLUCANASE D"/>
    <property type="match status" value="1"/>
</dbReference>
<dbReference type="RefSeq" id="XP_033679808.1">
    <property type="nucleotide sequence ID" value="XM_033829814.1"/>
</dbReference>
<evidence type="ECO:0000313" key="18">
    <source>
        <dbReference type="Proteomes" id="UP000800094"/>
    </source>
</evidence>
<evidence type="ECO:0000256" key="1">
    <source>
        <dbReference type="ARBA" id="ARBA00001973"/>
    </source>
</evidence>
<evidence type="ECO:0000256" key="10">
    <source>
        <dbReference type="ARBA" id="ARBA00023157"/>
    </source>
</evidence>
<keyword evidence="11" id="KW-0119">Carbohydrate metabolism</keyword>
<evidence type="ECO:0000256" key="4">
    <source>
        <dbReference type="ARBA" id="ARBA00022723"/>
    </source>
</evidence>
<keyword evidence="9 17" id="KW-0503">Monooxygenase</keyword>
<comment type="subcellular location">
    <subcellularLocation>
        <location evidence="2">Secreted</location>
    </subcellularLocation>
</comment>
<keyword evidence="7" id="KW-0560">Oxidoreductase</keyword>
<evidence type="ECO:0000256" key="2">
    <source>
        <dbReference type="ARBA" id="ARBA00004613"/>
    </source>
</evidence>
<gene>
    <name evidence="17" type="ORF">BU26DRAFT_522560</name>
</gene>
<evidence type="ECO:0000259" key="16">
    <source>
        <dbReference type="Pfam" id="PF03443"/>
    </source>
</evidence>
<comment type="catalytic activity">
    <reaction evidence="14">
        <text>[(1-&gt;4)-beta-D-glucosyl]n+m + reduced acceptor + O2 = 4-dehydro-beta-D-glucosyl-[(1-&gt;4)-beta-D-glucosyl]n-1 + [(1-&gt;4)-beta-D-glucosyl]m + acceptor + H2O.</text>
        <dbReference type="EC" id="1.14.99.56"/>
    </reaction>
</comment>
<keyword evidence="8" id="KW-0186">Copper</keyword>
<proteinExistence type="inferred from homology"/>
<dbReference type="GO" id="GO:0005576">
    <property type="term" value="C:extracellular region"/>
    <property type="evidence" value="ECO:0007669"/>
    <property type="project" value="UniProtKB-SubCell"/>
</dbReference>
<evidence type="ECO:0000256" key="11">
    <source>
        <dbReference type="ARBA" id="ARBA00023277"/>
    </source>
</evidence>
<dbReference type="InterPro" id="IPR049892">
    <property type="entry name" value="AA9"/>
</dbReference>
<dbReference type="InterPro" id="IPR005103">
    <property type="entry name" value="AA9_LPMO"/>
</dbReference>
<dbReference type="GO" id="GO:0004497">
    <property type="term" value="F:monooxygenase activity"/>
    <property type="evidence" value="ECO:0007669"/>
    <property type="project" value="UniProtKB-KW"/>
</dbReference>
<dbReference type="EMBL" id="ML987202">
    <property type="protein sequence ID" value="KAF2244804.1"/>
    <property type="molecule type" value="Genomic_DNA"/>
</dbReference>
<evidence type="ECO:0000256" key="9">
    <source>
        <dbReference type="ARBA" id="ARBA00023033"/>
    </source>
</evidence>
<protein>
    <recommendedName>
        <fullName evidence="15">lytic cellulose monooxygenase (C4-dehydrogenating)</fullName>
        <ecNumber evidence="15">1.14.99.56</ecNumber>
    </recommendedName>
</protein>
<evidence type="ECO:0000313" key="17">
    <source>
        <dbReference type="EMBL" id="KAF2244804.1"/>
    </source>
</evidence>
<keyword evidence="4" id="KW-0479">Metal-binding</keyword>
<dbReference type="GO" id="GO:0046872">
    <property type="term" value="F:metal ion binding"/>
    <property type="evidence" value="ECO:0007669"/>
    <property type="project" value="UniProtKB-KW"/>
</dbReference>
<keyword evidence="18" id="KW-1185">Reference proteome</keyword>
<dbReference type="Proteomes" id="UP000800094">
    <property type="component" value="Unassembled WGS sequence"/>
</dbReference>
<evidence type="ECO:0000256" key="13">
    <source>
        <dbReference type="ARBA" id="ARBA00044502"/>
    </source>
</evidence>
<reference evidence="17" key="1">
    <citation type="journal article" date="2020" name="Stud. Mycol.">
        <title>101 Dothideomycetes genomes: a test case for predicting lifestyles and emergence of pathogens.</title>
        <authorList>
            <person name="Haridas S."/>
            <person name="Albert R."/>
            <person name="Binder M."/>
            <person name="Bloem J."/>
            <person name="Labutti K."/>
            <person name="Salamov A."/>
            <person name="Andreopoulos B."/>
            <person name="Baker S."/>
            <person name="Barry K."/>
            <person name="Bills G."/>
            <person name="Bluhm B."/>
            <person name="Cannon C."/>
            <person name="Castanera R."/>
            <person name="Culley D."/>
            <person name="Daum C."/>
            <person name="Ezra D."/>
            <person name="Gonzalez J."/>
            <person name="Henrissat B."/>
            <person name="Kuo A."/>
            <person name="Liang C."/>
            <person name="Lipzen A."/>
            <person name="Lutzoni F."/>
            <person name="Magnuson J."/>
            <person name="Mondo S."/>
            <person name="Nolan M."/>
            <person name="Ohm R."/>
            <person name="Pangilinan J."/>
            <person name="Park H.-J."/>
            <person name="Ramirez L."/>
            <person name="Alfaro M."/>
            <person name="Sun H."/>
            <person name="Tritt A."/>
            <person name="Yoshinaga Y."/>
            <person name="Zwiers L.-H."/>
            <person name="Turgeon B."/>
            <person name="Goodwin S."/>
            <person name="Spatafora J."/>
            <person name="Crous P."/>
            <person name="Grigoriev I."/>
        </authorList>
    </citation>
    <scope>NUCLEOTIDE SEQUENCE</scope>
    <source>
        <strain evidence="17">CBS 122368</strain>
    </source>
</reference>
<dbReference type="OrthoDB" id="6038816at2759"/>
<evidence type="ECO:0000256" key="6">
    <source>
        <dbReference type="ARBA" id="ARBA00023001"/>
    </source>
</evidence>
<organism evidence="17 18">
    <name type="scientific">Trematosphaeria pertusa</name>
    <dbReference type="NCBI Taxonomy" id="390896"/>
    <lineage>
        <taxon>Eukaryota</taxon>
        <taxon>Fungi</taxon>
        <taxon>Dikarya</taxon>
        <taxon>Ascomycota</taxon>
        <taxon>Pezizomycotina</taxon>
        <taxon>Dothideomycetes</taxon>
        <taxon>Pleosporomycetidae</taxon>
        <taxon>Pleosporales</taxon>
        <taxon>Massarineae</taxon>
        <taxon>Trematosphaeriaceae</taxon>
        <taxon>Trematosphaeria</taxon>
    </lineage>
</organism>
<keyword evidence="3" id="KW-0964">Secreted</keyword>
<evidence type="ECO:0000256" key="8">
    <source>
        <dbReference type="ARBA" id="ARBA00023008"/>
    </source>
</evidence>
<sequence length="267" mass="29596">MRAFITASLFATFRPATSHYVFAHLIVNDTLFPEWQYIRKFDPVVKNESAGEGLFGPYVDPLYNFTTPDLRCGRGAFHNGADTEVATVLAGTQVGFQVGLPSYESDQKVEVVGHTGPGSAWLSKAEGTLEAYQGDGEWVKIAQIVARDAEERKSFPASRKEFDWALYAQHSWNFTIPATTPPGEYVLRIEHLYPTPPSPTSILNKGTQWYVSCAHIRILGDGGAEFEPTVRIPGLYVEGQRDVFFDSRTADFNLSAYTPPPPLVWAG</sequence>
<dbReference type="GeneID" id="54583144"/>
<evidence type="ECO:0000256" key="7">
    <source>
        <dbReference type="ARBA" id="ARBA00023002"/>
    </source>
</evidence>
<feature type="domain" description="Auxiliary Activity family 9 catalytic" evidence="16">
    <location>
        <begin position="19"/>
        <end position="247"/>
    </location>
</feature>
<name>A0A6A6I2V1_9PLEO</name>
<keyword evidence="5" id="KW-0732">Signal</keyword>
<keyword evidence="12" id="KW-0624">Polysaccharide degradation</keyword>
<keyword evidence="10" id="KW-1015">Disulfide bond</keyword>
<evidence type="ECO:0000256" key="14">
    <source>
        <dbReference type="ARBA" id="ARBA00045077"/>
    </source>
</evidence>
<accession>A0A6A6I2V1</accession>
<dbReference type="GO" id="GO:0030245">
    <property type="term" value="P:cellulose catabolic process"/>
    <property type="evidence" value="ECO:0007669"/>
    <property type="project" value="UniProtKB-KW"/>
</dbReference>
<keyword evidence="6" id="KW-0136">Cellulose degradation</keyword>
<dbReference type="AlphaFoldDB" id="A0A6A6I2V1"/>
<dbReference type="Gene3D" id="2.70.50.70">
    <property type="match status" value="1"/>
</dbReference>
<comment type="cofactor">
    <cofactor evidence="1">
        <name>Cu(2+)</name>
        <dbReference type="ChEBI" id="CHEBI:29036"/>
    </cofactor>
</comment>
<dbReference type="PANTHER" id="PTHR33353">
    <property type="entry name" value="PUTATIVE (AFU_ORTHOLOGUE AFUA_1G12560)-RELATED"/>
    <property type="match status" value="1"/>
</dbReference>
<evidence type="ECO:0000256" key="12">
    <source>
        <dbReference type="ARBA" id="ARBA00023326"/>
    </source>
</evidence>